<dbReference type="EMBL" id="VENP01000001">
    <property type="protein sequence ID" value="TNU77272.1"/>
    <property type="molecule type" value="Genomic_DNA"/>
</dbReference>
<dbReference type="Proteomes" id="UP000313849">
    <property type="component" value="Unassembled WGS sequence"/>
</dbReference>
<sequence>MPLPPVTPVTPERLRRLVTQRGEFVREIPEGVVGQHGGRSYQLVLIESDLVLRTRWSRHLPPQARRGALQLVNDWNRDRILPTLHTQASDDGVSLVAVHTTSVALGLSPAQLAELVDVTLSVTGNAMSALDGSIPLSDVMPDDDAPIDGRDEPADLGDLDEIGDLDGLDDLDMLDGEHESGDDGGQRDEPDRDGTDGYGPDELEADGYGPERGATGTADGIGPADGSSGPAASDERT</sequence>
<dbReference type="Pfam" id="PF10722">
    <property type="entry name" value="YbjN"/>
    <property type="match status" value="1"/>
</dbReference>
<feature type="compositionally biased region" description="Acidic residues" evidence="1">
    <location>
        <begin position="154"/>
        <end position="174"/>
    </location>
</feature>
<feature type="region of interest" description="Disordered" evidence="1">
    <location>
        <begin position="130"/>
        <end position="237"/>
    </location>
</feature>
<feature type="compositionally biased region" description="Basic and acidic residues" evidence="1">
    <location>
        <begin position="175"/>
        <end position="195"/>
    </location>
</feature>
<dbReference type="RefSeq" id="WP_139985350.1">
    <property type="nucleotide sequence ID" value="NZ_VENP01000001.1"/>
</dbReference>
<evidence type="ECO:0000256" key="1">
    <source>
        <dbReference type="SAM" id="MobiDB-lite"/>
    </source>
</evidence>
<name>A0A5C5BHV0_9MICO</name>
<protein>
    <submittedName>
        <fullName evidence="2">YbjN domain-containing protein</fullName>
    </submittedName>
</protein>
<evidence type="ECO:0000313" key="3">
    <source>
        <dbReference type="Proteomes" id="UP000313849"/>
    </source>
</evidence>
<dbReference type="InterPro" id="IPR019660">
    <property type="entry name" value="Put_sensory_transdc_reg_YbjN"/>
</dbReference>
<organism evidence="2 3">
    <name type="scientific">Miniimonas arenae</name>
    <dbReference type="NCBI Taxonomy" id="676201"/>
    <lineage>
        <taxon>Bacteria</taxon>
        <taxon>Bacillati</taxon>
        <taxon>Actinomycetota</taxon>
        <taxon>Actinomycetes</taxon>
        <taxon>Micrococcales</taxon>
        <taxon>Beutenbergiaceae</taxon>
        <taxon>Miniimonas</taxon>
    </lineage>
</organism>
<proteinExistence type="predicted"/>
<reference evidence="2 3" key="1">
    <citation type="submission" date="2019-06" db="EMBL/GenBank/DDBJ databases">
        <title>Draft genome sequence of Miniimonas arenae KCTC 19750T isolated from sea sand.</title>
        <authorList>
            <person name="Park S.-J."/>
        </authorList>
    </citation>
    <scope>NUCLEOTIDE SEQUENCE [LARGE SCALE GENOMIC DNA]</scope>
    <source>
        <strain evidence="2 3">KCTC 19750</strain>
    </source>
</reference>
<keyword evidence="3" id="KW-1185">Reference proteome</keyword>
<comment type="caution">
    <text evidence="2">The sequence shown here is derived from an EMBL/GenBank/DDBJ whole genome shotgun (WGS) entry which is preliminary data.</text>
</comment>
<dbReference type="AlphaFoldDB" id="A0A5C5BHV0"/>
<gene>
    <name evidence="2" type="ORF">FH969_00415</name>
</gene>
<dbReference type="OrthoDB" id="3256964at2"/>
<evidence type="ECO:0000313" key="2">
    <source>
        <dbReference type="EMBL" id="TNU77272.1"/>
    </source>
</evidence>
<accession>A0A5C5BHV0</accession>